<proteinExistence type="inferred from homology"/>
<evidence type="ECO:0000256" key="7">
    <source>
        <dbReference type="ARBA" id="ARBA00023137"/>
    </source>
</evidence>
<evidence type="ECO:0000256" key="6">
    <source>
        <dbReference type="ARBA" id="ARBA00022840"/>
    </source>
</evidence>
<dbReference type="RefSeq" id="WP_132538979.1">
    <property type="nucleotide sequence ID" value="NZ_SLWY01000003.1"/>
</dbReference>
<name>A0A4R2LJ44_9GAMM</name>
<comment type="similarity">
    <text evidence="1">Belongs to the CpsD/CapB family.</text>
</comment>
<protein>
    <recommendedName>
        <fullName evidence="2">non-specific protein-tyrosine kinase</fullName>
        <ecNumber evidence="2">2.7.10.2</ecNumber>
    </recommendedName>
</protein>
<dbReference type="Gene3D" id="3.40.50.300">
    <property type="entry name" value="P-loop containing nucleotide triphosphate hydrolases"/>
    <property type="match status" value="1"/>
</dbReference>
<evidence type="ECO:0000313" key="12">
    <source>
        <dbReference type="Proteomes" id="UP000295765"/>
    </source>
</evidence>
<evidence type="ECO:0000256" key="5">
    <source>
        <dbReference type="ARBA" id="ARBA00022777"/>
    </source>
</evidence>
<keyword evidence="7" id="KW-0829">Tyrosine-protein kinase</keyword>
<dbReference type="PANTHER" id="PTHR32309:SF13">
    <property type="entry name" value="FERRIC ENTEROBACTIN TRANSPORT PROTEIN FEPE"/>
    <property type="match status" value="1"/>
</dbReference>
<feature type="domain" description="AAA" evidence="10">
    <location>
        <begin position="123"/>
        <end position="266"/>
    </location>
</feature>
<dbReference type="InterPro" id="IPR027417">
    <property type="entry name" value="P-loop_NTPase"/>
</dbReference>
<comment type="caution">
    <text evidence="11">The sequence shown here is derived from an EMBL/GenBank/DDBJ whole genome shotgun (WGS) entry which is preliminary data.</text>
</comment>
<dbReference type="NCBIfam" id="TIGR03018">
    <property type="entry name" value="pepcterm_TyrKin"/>
    <property type="match status" value="1"/>
</dbReference>
<dbReference type="EC" id="2.7.10.2" evidence="2"/>
<organism evidence="11 12">
    <name type="scientific">Plasticicumulans lactativorans</name>
    <dbReference type="NCBI Taxonomy" id="1133106"/>
    <lineage>
        <taxon>Bacteria</taxon>
        <taxon>Pseudomonadati</taxon>
        <taxon>Pseudomonadota</taxon>
        <taxon>Gammaproteobacteria</taxon>
        <taxon>Candidatus Competibacteraceae</taxon>
        <taxon>Plasticicumulans</taxon>
    </lineage>
</organism>
<evidence type="ECO:0000256" key="3">
    <source>
        <dbReference type="ARBA" id="ARBA00022679"/>
    </source>
</evidence>
<keyword evidence="5 11" id="KW-0418">Kinase</keyword>
<comment type="catalytic activity">
    <reaction evidence="8">
        <text>L-tyrosyl-[protein] + ATP = O-phospho-L-tyrosyl-[protein] + ADP + H(+)</text>
        <dbReference type="Rhea" id="RHEA:10596"/>
        <dbReference type="Rhea" id="RHEA-COMP:10136"/>
        <dbReference type="Rhea" id="RHEA-COMP:20101"/>
        <dbReference type="ChEBI" id="CHEBI:15378"/>
        <dbReference type="ChEBI" id="CHEBI:30616"/>
        <dbReference type="ChEBI" id="CHEBI:46858"/>
        <dbReference type="ChEBI" id="CHEBI:61978"/>
        <dbReference type="ChEBI" id="CHEBI:456216"/>
        <dbReference type="EC" id="2.7.10.2"/>
    </reaction>
</comment>
<dbReference type="GO" id="GO:0004715">
    <property type="term" value="F:non-membrane spanning protein tyrosine kinase activity"/>
    <property type="evidence" value="ECO:0007669"/>
    <property type="project" value="UniProtKB-EC"/>
</dbReference>
<reference evidence="11 12" key="1">
    <citation type="submission" date="2019-03" db="EMBL/GenBank/DDBJ databases">
        <title>Genomic Encyclopedia of Type Strains, Phase IV (KMG-IV): sequencing the most valuable type-strain genomes for metagenomic binning, comparative biology and taxonomic classification.</title>
        <authorList>
            <person name="Goeker M."/>
        </authorList>
    </citation>
    <scope>NUCLEOTIDE SEQUENCE [LARGE SCALE GENOMIC DNA]</scope>
    <source>
        <strain evidence="11 12">DSM 25287</strain>
    </source>
</reference>
<evidence type="ECO:0000256" key="4">
    <source>
        <dbReference type="ARBA" id="ARBA00022741"/>
    </source>
</evidence>
<evidence type="ECO:0000256" key="9">
    <source>
        <dbReference type="SAM" id="MobiDB-lite"/>
    </source>
</evidence>
<dbReference type="AlphaFoldDB" id="A0A4R2LJ44"/>
<keyword evidence="12" id="KW-1185">Reference proteome</keyword>
<dbReference type="Proteomes" id="UP000295765">
    <property type="component" value="Unassembled WGS sequence"/>
</dbReference>
<dbReference type="NCBIfam" id="TIGR01007">
    <property type="entry name" value="eps_fam"/>
    <property type="match status" value="1"/>
</dbReference>
<dbReference type="InterPro" id="IPR005702">
    <property type="entry name" value="Wzc-like_C"/>
</dbReference>
<dbReference type="PANTHER" id="PTHR32309">
    <property type="entry name" value="TYROSINE-PROTEIN KINASE"/>
    <property type="match status" value="1"/>
</dbReference>
<dbReference type="Pfam" id="PF13614">
    <property type="entry name" value="AAA_31"/>
    <property type="match status" value="1"/>
</dbReference>
<dbReference type="GO" id="GO:0005886">
    <property type="term" value="C:plasma membrane"/>
    <property type="evidence" value="ECO:0007669"/>
    <property type="project" value="TreeGrafter"/>
</dbReference>
<keyword evidence="6" id="KW-0067">ATP-binding</keyword>
<evidence type="ECO:0000313" key="11">
    <source>
        <dbReference type="EMBL" id="TCO83175.1"/>
    </source>
</evidence>
<dbReference type="EMBL" id="SLWY01000003">
    <property type="protein sequence ID" value="TCO83175.1"/>
    <property type="molecule type" value="Genomic_DNA"/>
</dbReference>
<accession>A0A4R2LJ44</accession>
<dbReference type="OrthoDB" id="9775724at2"/>
<keyword evidence="3" id="KW-0808">Transferase</keyword>
<keyword evidence="4" id="KW-0547">Nucleotide-binding</keyword>
<dbReference type="SUPFAM" id="SSF52540">
    <property type="entry name" value="P-loop containing nucleoside triphosphate hydrolases"/>
    <property type="match status" value="1"/>
</dbReference>
<feature type="region of interest" description="Disordered" evidence="9">
    <location>
        <begin position="33"/>
        <end position="56"/>
    </location>
</feature>
<evidence type="ECO:0000256" key="2">
    <source>
        <dbReference type="ARBA" id="ARBA00011903"/>
    </source>
</evidence>
<evidence type="ECO:0000259" key="10">
    <source>
        <dbReference type="Pfam" id="PF13614"/>
    </source>
</evidence>
<dbReference type="GO" id="GO:0005524">
    <property type="term" value="F:ATP binding"/>
    <property type="evidence" value="ECO:0007669"/>
    <property type="project" value="UniProtKB-KW"/>
</dbReference>
<evidence type="ECO:0000256" key="8">
    <source>
        <dbReference type="ARBA" id="ARBA00051245"/>
    </source>
</evidence>
<dbReference type="InterPro" id="IPR025669">
    <property type="entry name" value="AAA_dom"/>
</dbReference>
<sequence>MDTIEKAIERLSARKSPAVEGNVARAAAEPVIETRPPMAASQPASVNSSAPTPRLDTNNVASRVAIRRTRRSVTLDLQRIRDAGMVVPDGNRSRIKEEYRHIKRPLLANAAGKGAAINENSNLIMVTSSQPGEGKTFTSINLALSMATERDRTVLLVDADVLKPSVSKFFGIDNGPGLVDFLIDDNIDLSEVLVETNIPSLVLLPAGNSHHLSTELLASENMRQLAREMSQRYADRIIVMDSPPLLATTEASVLASLVGQVVMVVEAERTRQSMVREALALLDPDMTVGFVLNKSRGTLGNDYYGPYYYGYGEPSRE</sequence>
<feature type="compositionally biased region" description="Polar residues" evidence="9">
    <location>
        <begin position="42"/>
        <end position="56"/>
    </location>
</feature>
<gene>
    <name evidence="11" type="ORF">EV699_103225</name>
</gene>
<dbReference type="InterPro" id="IPR050445">
    <property type="entry name" value="Bact_polysacc_biosynth/exp"/>
</dbReference>
<dbReference type="CDD" id="cd05387">
    <property type="entry name" value="BY-kinase"/>
    <property type="match status" value="1"/>
</dbReference>
<evidence type="ECO:0000256" key="1">
    <source>
        <dbReference type="ARBA" id="ARBA00007316"/>
    </source>
</evidence>